<keyword evidence="3" id="KW-1185">Reference proteome</keyword>
<dbReference type="Proteomes" id="UP001458880">
    <property type="component" value="Unassembled WGS sequence"/>
</dbReference>
<feature type="signal peptide" evidence="1">
    <location>
        <begin position="1"/>
        <end position="20"/>
    </location>
</feature>
<reference evidence="2 3" key="1">
    <citation type="journal article" date="2024" name="BMC Genomics">
        <title>De novo assembly and annotation of Popillia japonica's genome with initial clues to its potential as an invasive pest.</title>
        <authorList>
            <person name="Cucini C."/>
            <person name="Boschi S."/>
            <person name="Funari R."/>
            <person name="Cardaioli E."/>
            <person name="Iannotti N."/>
            <person name="Marturano G."/>
            <person name="Paoli F."/>
            <person name="Bruttini M."/>
            <person name="Carapelli A."/>
            <person name="Frati F."/>
            <person name="Nardi F."/>
        </authorList>
    </citation>
    <scope>NUCLEOTIDE SEQUENCE [LARGE SCALE GENOMIC DNA]</scope>
    <source>
        <strain evidence="2">DMR45628</strain>
    </source>
</reference>
<proteinExistence type="predicted"/>
<evidence type="ECO:0000313" key="3">
    <source>
        <dbReference type="Proteomes" id="UP001458880"/>
    </source>
</evidence>
<keyword evidence="1" id="KW-0732">Signal</keyword>
<dbReference type="EMBL" id="JASPKY010000016">
    <property type="protein sequence ID" value="KAK9752975.1"/>
    <property type="molecule type" value="Genomic_DNA"/>
</dbReference>
<evidence type="ECO:0000313" key="2">
    <source>
        <dbReference type="EMBL" id="KAK9752975.1"/>
    </source>
</evidence>
<feature type="chain" id="PRO_5043968361" evidence="1">
    <location>
        <begin position="21"/>
        <end position="79"/>
    </location>
</feature>
<accession>A0AAW1N3B3</accession>
<name>A0AAW1N3B3_POPJA</name>
<comment type="caution">
    <text evidence="2">The sequence shown here is derived from an EMBL/GenBank/DDBJ whole genome shotgun (WGS) entry which is preliminary data.</text>
</comment>
<gene>
    <name evidence="2" type="ORF">QE152_g3830</name>
</gene>
<protein>
    <submittedName>
        <fullName evidence="2">Uncharacterized protein</fullName>
    </submittedName>
</protein>
<evidence type="ECO:0000256" key="1">
    <source>
        <dbReference type="SAM" id="SignalP"/>
    </source>
</evidence>
<sequence>MKLLILFALFAILAFDFGDAASREFSESKTSPPLRAVRAVAHPVNEPKEALETSESAYYPYPYIFPYYYPAHYRVVLVG</sequence>
<dbReference type="AlphaFoldDB" id="A0AAW1N3B3"/>
<organism evidence="2 3">
    <name type="scientific">Popillia japonica</name>
    <name type="common">Japanese beetle</name>
    <dbReference type="NCBI Taxonomy" id="7064"/>
    <lineage>
        <taxon>Eukaryota</taxon>
        <taxon>Metazoa</taxon>
        <taxon>Ecdysozoa</taxon>
        <taxon>Arthropoda</taxon>
        <taxon>Hexapoda</taxon>
        <taxon>Insecta</taxon>
        <taxon>Pterygota</taxon>
        <taxon>Neoptera</taxon>
        <taxon>Endopterygota</taxon>
        <taxon>Coleoptera</taxon>
        <taxon>Polyphaga</taxon>
        <taxon>Scarabaeiformia</taxon>
        <taxon>Scarabaeidae</taxon>
        <taxon>Rutelinae</taxon>
        <taxon>Popillia</taxon>
    </lineage>
</organism>